<feature type="domain" description="N-acetyltransferase" evidence="1">
    <location>
        <begin position="9"/>
        <end position="165"/>
    </location>
</feature>
<dbReference type="PANTHER" id="PTHR43792:SF1">
    <property type="entry name" value="N-ACETYLTRANSFERASE DOMAIN-CONTAINING PROTEIN"/>
    <property type="match status" value="1"/>
</dbReference>
<dbReference type="GO" id="GO:0016747">
    <property type="term" value="F:acyltransferase activity, transferring groups other than amino-acyl groups"/>
    <property type="evidence" value="ECO:0007669"/>
    <property type="project" value="InterPro"/>
</dbReference>
<dbReference type="RefSeq" id="WP_142898159.1">
    <property type="nucleotide sequence ID" value="NZ_ML660058.1"/>
</dbReference>
<dbReference type="EMBL" id="VHSH01000007">
    <property type="protein sequence ID" value="TQV77816.1"/>
    <property type="molecule type" value="Genomic_DNA"/>
</dbReference>
<organism evidence="2 3">
    <name type="scientific">Denitrobaculum tricleocarpae</name>
    <dbReference type="NCBI Taxonomy" id="2591009"/>
    <lineage>
        <taxon>Bacteria</taxon>
        <taxon>Pseudomonadati</taxon>
        <taxon>Pseudomonadota</taxon>
        <taxon>Alphaproteobacteria</taxon>
        <taxon>Rhodospirillales</taxon>
        <taxon>Rhodospirillaceae</taxon>
        <taxon>Denitrobaculum</taxon>
    </lineage>
</organism>
<protein>
    <submittedName>
        <fullName evidence="2">GNAT family N-acetyltransferase</fullName>
    </submittedName>
</protein>
<dbReference type="Gene3D" id="3.40.630.30">
    <property type="match status" value="1"/>
</dbReference>
<comment type="caution">
    <text evidence="2">The sequence shown here is derived from an EMBL/GenBank/DDBJ whole genome shotgun (WGS) entry which is preliminary data.</text>
</comment>
<dbReference type="SUPFAM" id="SSF55729">
    <property type="entry name" value="Acyl-CoA N-acyltransferases (Nat)"/>
    <property type="match status" value="1"/>
</dbReference>
<evidence type="ECO:0000259" key="1">
    <source>
        <dbReference type="PROSITE" id="PS51186"/>
    </source>
</evidence>
<dbReference type="InterPro" id="IPR016181">
    <property type="entry name" value="Acyl_CoA_acyltransferase"/>
</dbReference>
<dbReference type="OrthoDB" id="6293260at2"/>
<dbReference type="AlphaFoldDB" id="A0A545TKU5"/>
<dbReference type="Proteomes" id="UP000315252">
    <property type="component" value="Unassembled WGS sequence"/>
</dbReference>
<keyword evidence="2" id="KW-0808">Transferase</keyword>
<accession>A0A545TKU5</accession>
<gene>
    <name evidence="2" type="ORF">FKG95_19860</name>
</gene>
<dbReference type="InterPro" id="IPR051531">
    <property type="entry name" value="N-acetyltransferase"/>
</dbReference>
<sequence length="166" mass="18920">MSDLQTAHLSLRRPRLSHVPALFRFLGNPDAMRHTHVDLTLRDCRRRIAVHERFRRRDGCAPWTVAEKASGGIIGWGGLYHDPFDRRWGVEVGYAFHPDVWGRGYATELVTASLKLADEVLALPEVWAFAQPDNAGSRRVLEKTGFAEIRFVPEMGRILYRREGVA</sequence>
<name>A0A545TKU5_9PROT</name>
<evidence type="ECO:0000313" key="3">
    <source>
        <dbReference type="Proteomes" id="UP000315252"/>
    </source>
</evidence>
<proteinExistence type="predicted"/>
<dbReference type="PANTHER" id="PTHR43792">
    <property type="entry name" value="GNAT FAMILY, PUTATIVE (AFU_ORTHOLOGUE AFUA_3G00765)-RELATED-RELATED"/>
    <property type="match status" value="1"/>
</dbReference>
<dbReference type="InterPro" id="IPR000182">
    <property type="entry name" value="GNAT_dom"/>
</dbReference>
<keyword evidence="3" id="KW-1185">Reference proteome</keyword>
<evidence type="ECO:0000313" key="2">
    <source>
        <dbReference type="EMBL" id="TQV77816.1"/>
    </source>
</evidence>
<dbReference type="PROSITE" id="PS51186">
    <property type="entry name" value="GNAT"/>
    <property type="match status" value="1"/>
</dbReference>
<reference evidence="2 3" key="1">
    <citation type="submission" date="2019-06" db="EMBL/GenBank/DDBJ databases">
        <title>Whole genome sequence for Rhodospirillaceae sp. R148.</title>
        <authorList>
            <person name="Wang G."/>
        </authorList>
    </citation>
    <scope>NUCLEOTIDE SEQUENCE [LARGE SCALE GENOMIC DNA]</scope>
    <source>
        <strain evidence="2 3">R148</strain>
    </source>
</reference>
<dbReference type="Pfam" id="PF13302">
    <property type="entry name" value="Acetyltransf_3"/>
    <property type="match status" value="1"/>
</dbReference>